<dbReference type="AlphaFoldDB" id="A0A0C3S2H0"/>
<keyword evidence="2" id="KW-1185">Reference proteome</keyword>
<reference evidence="1 2" key="1">
    <citation type="journal article" date="2014" name="PLoS Genet.">
        <title>Analysis of the Phlebiopsis gigantea genome, transcriptome and secretome provides insight into its pioneer colonization strategies of wood.</title>
        <authorList>
            <person name="Hori C."/>
            <person name="Ishida T."/>
            <person name="Igarashi K."/>
            <person name="Samejima M."/>
            <person name="Suzuki H."/>
            <person name="Master E."/>
            <person name="Ferreira P."/>
            <person name="Ruiz-Duenas F.J."/>
            <person name="Held B."/>
            <person name="Canessa P."/>
            <person name="Larrondo L.F."/>
            <person name="Schmoll M."/>
            <person name="Druzhinina I.S."/>
            <person name="Kubicek C.P."/>
            <person name="Gaskell J.A."/>
            <person name="Kersten P."/>
            <person name="St John F."/>
            <person name="Glasner J."/>
            <person name="Sabat G."/>
            <person name="Splinter BonDurant S."/>
            <person name="Syed K."/>
            <person name="Yadav J."/>
            <person name="Mgbeahuruike A.C."/>
            <person name="Kovalchuk A."/>
            <person name="Asiegbu F.O."/>
            <person name="Lackner G."/>
            <person name="Hoffmeister D."/>
            <person name="Rencoret J."/>
            <person name="Gutierrez A."/>
            <person name="Sun H."/>
            <person name="Lindquist E."/>
            <person name="Barry K."/>
            <person name="Riley R."/>
            <person name="Grigoriev I.V."/>
            <person name="Henrissat B."/>
            <person name="Kues U."/>
            <person name="Berka R.M."/>
            <person name="Martinez A.T."/>
            <person name="Covert S.F."/>
            <person name="Blanchette R.A."/>
            <person name="Cullen D."/>
        </authorList>
    </citation>
    <scope>NUCLEOTIDE SEQUENCE [LARGE SCALE GENOMIC DNA]</scope>
    <source>
        <strain evidence="1 2">11061_1 CR5-6</strain>
    </source>
</reference>
<sequence>MPRFLVGDALGAVRSVTFSQDTEGNKWAAESSLVCGDAAAGRARAVQKLALRTAGEGDDTL</sequence>
<dbReference type="Proteomes" id="UP000053257">
    <property type="component" value="Unassembled WGS sequence"/>
</dbReference>
<gene>
    <name evidence="1" type="ORF">PHLGIDRAFT_316204</name>
</gene>
<evidence type="ECO:0000313" key="1">
    <source>
        <dbReference type="EMBL" id="KIP09491.1"/>
    </source>
</evidence>
<organism evidence="1 2">
    <name type="scientific">Phlebiopsis gigantea (strain 11061_1 CR5-6)</name>
    <name type="common">White-rot fungus</name>
    <name type="synonym">Peniophora gigantea</name>
    <dbReference type="NCBI Taxonomy" id="745531"/>
    <lineage>
        <taxon>Eukaryota</taxon>
        <taxon>Fungi</taxon>
        <taxon>Dikarya</taxon>
        <taxon>Basidiomycota</taxon>
        <taxon>Agaricomycotina</taxon>
        <taxon>Agaricomycetes</taxon>
        <taxon>Polyporales</taxon>
        <taxon>Phanerochaetaceae</taxon>
        <taxon>Phlebiopsis</taxon>
    </lineage>
</organism>
<evidence type="ECO:0000313" key="2">
    <source>
        <dbReference type="Proteomes" id="UP000053257"/>
    </source>
</evidence>
<name>A0A0C3S2H0_PHLG1</name>
<accession>A0A0C3S2H0</accession>
<dbReference type="HOGENOM" id="CLU_2923425_0_0_1"/>
<dbReference type="EMBL" id="KN840465">
    <property type="protein sequence ID" value="KIP09491.1"/>
    <property type="molecule type" value="Genomic_DNA"/>
</dbReference>
<proteinExistence type="predicted"/>
<dbReference type="OrthoDB" id="18388at2759"/>
<protein>
    <submittedName>
        <fullName evidence="1">Uncharacterized protein</fullName>
    </submittedName>
</protein>